<evidence type="ECO:0000313" key="2">
    <source>
        <dbReference type="EMBL" id="CAB9499346.1"/>
    </source>
</evidence>
<protein>
    <submittedName>
        <fullName evidence="2">Uncharacterized protein</fullName>
    </submittedName>
</protein>
<sequence length="322" mass="36935">MMSTAGSYAVFMANRAADRREDEERERQEQARAVVDNRSFFKASNTMWDCIQLKRNLEFNLRHRQGVEAEKIDWLVDKIGGLGRNHLFETWFGGPNITGYDGYPFPMKRKDWLSCDREPKWGDETSNSRDPILTNKDVIFVMFNKMITDGDLLTCFCAAMHRSGGNWKYWRFIHRFMSCFGVATLGNGDWETYEEYRLTHFDGIGSDAEPSEYDLHGTIQDLTGVDDEEQALEELIVEEIETAGVETARIETQPREPNANAADVASMDHVRLELEETFDSVHAKAEEVAVKVEDNGDVEDDDGDKKPAAKKRKNPPRRCRND</sequence>
<gene>
    <name evidence="2" type="ORF">SEMRO_59_G033990.1</name>
</gene>
<proteinExistence type="predicted"/>
<name>A0A9N8H3E9_9STRA</name>
<reference evidence="2" key="1">
    <citation type="submission" date="2020-06" db="EMBL/GenBank/DDBJ databases">
        <authorList>
            <consortium name="Plant Systems Biology data submission"/>
        </authorList>
    </citation>
    <scope>NUCLEOTIDE SEQUENCE</scope>
    <source>
        <strain evidence="2">D6</strain>
    </source>
</reference>
<evidence type="ECO:0000313" key="3">
    <source>
        <dbReference type="Proteomes" id="UP001153069"/>
    </source>
</evidence>
<dbReference type="AlphaFoldDB" id="A0A9N8H3E9"/>
<keyword evidence="3" id="KW-1185">Reference proteome</keyword>
<evidence type="ECO:0000256" key="1">
    <source>
        <dbReference type="SAM" id="MobiDB-lite"/>
    </source>
</evidence>
<accession>A0A9N8H3E9</accession>
<feature type="compositionally biased region" description="Basic residues" evidence="1">
    <location>
        <begin position="308"/>
        <end position="322"/>
    </location>
</feature>
<feature type="region of interest" description="Disordered" evidence="1">
    <location>
        <begin position="289"/>
        <end position="322"/>
    </location>
</feature>
<organism evidence="2 3">
    <name type="scientific">Seminavis robusta</name>
    <dbReference type="NCBI Taxonomy" id="568900"/>
    <lineage>
        <taxon>Eukaryota</taxon>
        <taxon>Sar</taxon>
        <taxon>Stramenopiles</taxon>
        <taxon>Ochrophyta</taxon>
        <taxon>Bacillariophyta</taxon>
        <taxon>Bacillariophyceae</taxon>
        <taxon>Bacillariophycidae</taxon>
        <taxon>Naviculales</taxon>
        <taxon>Naviculaceae</taxon>
        <taxon>Seminavis</taxon>
    </lineage>
</organism>
<dbReference type="Proteomes" id="UP001153069">
    <property type="component" value="Unassembled WGS sequence"/>
</dbReference>
<comment type="caution">
    <text evidence="2">The sequence shown here is derived from an EMBL/GenBank/DDBJ whole genome shotgun (WGS) entry which is preliminary data.</text>
</comment>
<dbReference type="EMBL" id="CAICTM010000058">
    <property type="protein sequence ID" value="CAB9499346.1"/>
    <property type="molecule type" value="Genomic_DNA"/>
</dbReference>